<accession>A0A9D1XQJ6</accession>
<proteinExistence type="predicted"/>
<sequence>MDIVLGTTKRKMIDIPEEVLRRLSVKAARRGMDLKKYIEGLLARDAADMTTDMDDEEAYRWLSSNDPEGLVPADEKEQERFRKWLEL</sequence>
<reference evidence="1" key="1">
    <citation type="journal article" date="2021" name="PeerJ">
        <title>Extensive microbial diversity within the chicken gut microbiome revealed by metagenomics and culture.</title>
        <authorList>
            <person name="Gilroy R."/>
            <person name="Ravi A."/>
            <person name="Getino M."/>
            <person name="Pursley I."/>
            <person name="Horton D.L."/>
            <person name="Alikhan N.F."/>
            <person name="Baker D."/>
            <person name="Gharbi K."/>
            <person name="Hall N."/>
            <person name="Watson M."/>
            <person name="Adriaenssens E.M."/>
            <person name="Foster-Nyarko E."/>
            <person name="Jarju S."/>
            <person name="Secka A."/>
            <person name="Antonio M."/>
            <person name="Oren A."/>
            <person name="Chaudhuri R.R."/>
            <person name="La Ragione R."/>
            <person name="Hildebrand F."/>
            <person name="Pallen M.J."/>
        </authorList>
    </citation>
    <scope>NUCLEOTIDE SEQUENCE</scope>
    <source>
        <strain evidence="1">ChiHecec2B26-12326</strain>
    </source>
</reference>
<evidence type="ECO:0000313" key="2">
    <source>
        <dbReference type="Proteomes" id="UP000823847"/>
    </source>
</evidence>
<protein>
    <submittedName>
        <fullName evidence="1">Uncharacterized protein</fullName>
    </submittedName>
</protein>
<comment type="caution">
    <text evidence="1">The sequence shown here is derived from an EMBL/GenBank/DDBJ whole genome shotgun (WGS) entry which is preliminary data.</text>
</comment>
<gene>
    <name evidence="1" type="ORF">H9848_04095</name>
</gene>
<dbReference type="AlphaFoldDB" id="A0A9D1XQJ6"/>
<evidence type="ECO:0000313" key="1">
    <source>
        <dbReference type="EMBL" id="HIX85773.1"/>
    </source>
</evidence>
<organism evidence="1 2">
    <name type="scientific">Candidatus Parabacteroides intestinigallinarum</name>
    <dbReference type="NCBI Taxonomy" id="2838722"/>
    <lineage>
        <taxon>Bacteria</taxon>
        <taxon>Pseudomonadati</taxon>
        <taxon>Bacteroidota</taxon>
        <taxon>Bacteroidia</taxon>
        <taxon>Bacteroidales</taxon>
        <taxon>Tannerellaceae</taxon>
        <taxon>Parabacteroides</taxon>
    </lineage>
</organism>
<reference evidence="1" key="2">
    <citation type="submission" date="2021-04" db="EMBL/GenBank/DDBJ databases">
        <authorList>
            <person name="Gilroy R."/>
        </authorList>
    </citation>
    <scope>NUCLEOTIDE SEQUENCE</scope>
    <source>
        <strain evidence="1">ChiHecec2B26-12326</strain>
    </source>
</reference>
<dbReference type="EMBL" id="DXEN01000025">
    <property type="protein sequence ID" value="HIX85773.1"/>
    <property type="molecule type" value="Genomic_DNA"/>
</dbReference>
<dbReference type="Proteomes" id="UP000823847">
    <property type="component" value="Unassembled WGS sequence"/>
</dbReference>
<name>A0A9D1XQJ6_9BACT</name>